<accession>A0A8B7PJQ2</accession>
<feature type="domain" description="ABC1 atypical kinase-like" evidence="3">
    <location>
        <begin position="199"/>
        <end position="446"/>
    </location>
</feature>
<evidence type="ECO:0000256" key="1">
    <source>
        <dbReference type="ARBA" id="ARBA00009670"/>
    </source>
</evidence>
<dbReference type="InterPro" id="IPR045307">
    <property type="entry name" value="ADCK1_dom"/>
</dbReference>
<keyword evidence="2" id="KW-0175">Coiled coil</keyword>
<keyword evidence="4" id="KW-1185">Reference proteome</keyword>
<dbReference type="Proteomes" id="UP000694843">
    <property type="component" value="Unplaced"/>
</dbReference>
<proteinExistence type="inferred from homology"/>
<dbReference type="PANTHER" id="PTHR43173:SF28">
    <property type="entry name" value="AARF DOMAIN CONTAINING KINASE 5"/>
    <property type="match status" value="1"/>
</dbReference>
<dbReference type="InterPro" id="IPR011009">
    <property type="entry name" value="Kinase-like_dom_sf"/>
</dbReference>
<gene>
    <name evidence="5" type="primary">LOC108681114</name>
</gene>
<evidence type="ECO:0000256" key="2">
    <source>
        <dbReference type="SAM" id="Coils"/>
    </source>
</evidence>
<dbReference type="InterPro" id="IPR004147">
    <property type="entry name" value="ABC1_dom"/>
</dbReference>
<dbReference type="CDD" id="cd13969">
    <property type="entry name" value="ADCK1-like"/>
    <property type="match status" value="1"/>
</dbReference>
<dbReference type="OrthoDB" id="427480at2759"/>
<dbReference type="RefSeq" id="XP_018025591.1">
    <property type="nucleotide sequence ID" value="XM_018170102.2"/>
</dbReference>
<dbReference type="OMA" id="DVMTTMV"/>
<dbReference type="SUPFAM" id="SSF56112">
    <property type="entry name" value="Protein kinase-like (PK-like)"/>
    <property type="match status" value="1"/>
</dbReference>
<keyword evidence="5" id="KW-0808">Transferase</keyword>
<dbReference type="GO" id="GO:0016301">
    <property type="term" value="F:kinase activity"/>
    <property type="evidence" value="ECO:0007669"/>
    <property type="project" value="UniProtKB-KW"/>
</dbReference>
<dbReference type="Pfam" id="PF03109">
    <property type="entry name" value="ABC1"/>
    <property type="match status" value="1"/>
</dbReference>
<dbReference type="PANTHER" id="PTHR43173">
    <property type="entry name" value="ABC1 FAMILY PROTEIN"/>
    <property type="match status" value="1"/>
</dbReference>
<keyword evidence="5" id="KW-0418">Kinase</keyword>
<evidence type="ECO:0000313" key="4">
    <source>
        <dbReference type="Proteomes" id="UP000694843"/>
    </source>
</evidence>
<dbReference type="InterPro" id="IPR051130">
    <property type="entry name" value="Mito_struct-func_regulator"/>
</dbReference>
<reference evidence="5" key="1">
    <citation type="submission" date="2025-08" db="UniProtKB">
        <authorList>
            <consortium name="RefSeq"/>
        </authorList>
    </citation>
    <scope>IDENTIFICATION</scope>
    <source>
        <tissue evidence="5">Whole organism</tissue>
    </source>
</reference>
<protein>
    <submittedName>
        <fullName evidence="5">Uncharacterized aarF domain-containing protein kinase 5 isoform X1</fullName>
    </submittedName>
</protein>
<feature type="coiled-coil region" evidence="2">
    <location>
        <begin position="495"/>
        <end position="522"/>
    </location>
</feature>
<organism evidence="4 5">
    <name type="scientific">Hyalella azteca</name>
    <name type="common">Amphipod</name>
    <dbReference type="NCBI Taxonomy" id="294128"/>
    <lineage>
        <taxon>Eukaryota</taxon>
        <taxon>Metazoa</taxon>
        <taxon>Ecdysozoa</taxon>
        <taxon>Arthropoda</taxon>
        <taxon>Crustacea</taxon>
        <taxon>Multicrustacea</taxon>
        <taxon>Malacostraca</taxon>
        <taxon>Eumalacostraca</taxon>
        <taxon>Peracarida</taxon>
        <taxon>Amphipoda</taxon>
        <taxon>Senticaudata</taxon>
        <taxon>Talitrida</taxon>
        <taxon>Talitroidea</taxon>
        <taxon>Hyalellidae</taxon>
        <taxon>Hyalella</taxon>
    </lineage>
</organism>
<dbReference type="KEGG" id="hazt:108681114"/>
<sequence>MSSISAMVTKICDPCSYSVNLSRKILTKRLFKFKSHSPSNINLQNIYKVKIRALHTTATGNGSRSSNPNTTMKTSIAGKIFRSVIYLTSGISVACGTYYATSDNIGKRKLRVAAEGGLRFVRSVRIGLTISLDYWWQTYGEDDTSDEYLERLDACHQRAAERILDACLKNGGLYIKLGQGLVSMNHILPKQYLDTLKVLQDQCLTRRSASEVQELFMEDFGVPHTDLFDEWQEEPIAAASLAQVFVAKTKQGEEVAVKVQYIDLQDRFSGDVATIELLLDVIQWMHPKFAFKWVFKDLRHTLEQELDFLHEGSNCEKCMRQLSHLPYVRVPRVHWDLCSKRVLTAEFIRGHKVSDVEGMLGDGLSLADVDTKLINAFAEQIFHTGFVHADPHPGNILVRASSRVVGAEIVLLDHGLYQDLPSTVRQPLCRLWESIVLGDHAAMKRYSSQLGVTDGYRFFCMFVAQRYIAPEGSSRSENEFFSQTGPKQFSRAQYKKLSAEDKEKMQKRIEEARAMIETAFHNLPTELFLVLRNINTVRAVTRDHGSPVDRYSLMARAATRGALLSPDASWATRLRALLRQARFDLVLRYEMVKMWILQKILQFTGLLPDRSLLT</sequence>
<evidence type="ECO:0000259" key="3">
    <source>
        <dbReference type="Pfam" id="PF03109"/>
    </source>
</evidence>
<evidence type="ECO:0000313" key="5">
    <source>
        <dbReference type="RefSeq" id="XP_018025591.1"/>
    </source>
</evidence>
<dbReference type="AlphaFoldDB" id="A0A8B7PJQ2"/>
<dbReference type="CTD" id="203054"/>
<dbReference type="GeneID" id="108681114"/>
<name>A0A8B7PJQ2_HYAAZ</name>
<comment type="similarity">
    <text evidence="1">Belongs to the protein kinase superfamily. ADCK protein kinase family.</text>
</comment>